<name>A0A8S5NFC6_9VIRU</name>
<evidence type="ECO:0000313" key="1">
    <source>
        <dbReference type="EMBL" id="DAD93361.1"/>
    </source>
</evidence>
<proteinExistence type="predicted"/>
<accession>A0A8S5NFC6</accession>
<protein>
    <submittedName>
        <fullName evidence="1">Uncharacterized protein</fullName>
    </submittedName>
</protein>
<dbReference type="EMBL" id="BK015158">
    <property type="protein sequence ID" value="DAD93361.1"/>
    <property type="molecule type" value="Genomic_DNA"/>
</dbReference>
<organism evidence="1">
    <name type="scientific">virus sp. ctdtS1</name>
    <dbReference type="NCBI Taxonomy" id="2826808"/>
    <lineage>
        <taxon>Viruses</taxon>
    </lineage>
</organism>
<reference evidence="1" key="1">
    <citation type="journal article" date="2021" name="Proc. Natl. Acad. Sci. U.S.A.">
        <title>A Catalog of Tens of Thousands of Viruses from Human Metagenomes Reveals Hidden Associations with Chronic Diseases.</title>
        <authorList>
            <person name="Tisza M.J."/>
            <person name="Buck C.B."/>
        </authorList>
    </citation>
    <scope>NUCLEOTIDE SEQUENCE</scope>
    <source>
        <strain evidence="1">CtdtS1</strain>
    </source>
</reference>
<sequence>MELYRLEVNPKEIGVEVDTLTRNNIRRSPHYQRLYNIMEEIAEYSIQNGLLLGKAINDIYTMHINKFGKCILNPSDPIQINCIWPTVYEMCRPSSIEVKGTECSYFFLEKENCKYFKSYPGMKYSQLCKVEIIEEYHSFIGDMMWLENINTSTVRAIDIKIAADHYWNGDMTNLPIKEVLFQGKYKLTPLP</sequence>
<dbReference type="SUPFAM" id="SSF56399">
    <property type="entry name" value="ADP-ribosylation"/>
    <property type="match status" value="1"/>
</dbReference>